<keyword evidence="6" id="KW-0479">Metal-binding</keyword>
<evidence type="ECO:0000256" key="3">
    <source>
        <dbReference type="ARBA" id="ARBA00022692"/>
    </source>
</evidence>
<dbReference type="GO" id="GO:0046872">
    <property type="term" value="F:metal ion binding"/>
    <property type="evidence" value="ECO:0007669"/>
    <property type="project" value="UniProtKB-KW"/>
</dbReference>
<evidence type="ECO:0000256" key="4">
    <source>
        <dbReference type="ARBA" id="ARBA00022989"/>
    </source>
</evidence>
<keyword evidence="3 7" id="KW-0812">Transmembrane</keyword>
<dbReference type="Proteomes" id="UP000326757">
    <property type="component" value="Unassembled WGS sequence"/>
</dbReference>
<feature type="transmembrane region" description="Helical" evidence="7">
    <location>
        <begin position="79"/>
        <end position="100"/>
    </location>
</feature>
<keyword evidence="4 7" id="KW-1133">Transmembrane helix</keyword>
<comment type="subcellular location">
    <subcellularLocation>
        <location evidence="1">Membrane</location>
        <topology evidence="1">Multi-pass membrane protein</topology>
    </subcellularLocation>
</comment>
<comment type="caution">
    <text evidence="8">The sequence shown here is derived from an EMBL/GenBank/DDBJ whole genome shotgun (WGS) entry which is preliminary data.</text>
</comment>
<name>A0A5N6JRB9_MONLA</name>
<dbReference type="AlphaFoldDB" id="A0A5N6JRB9"/>
<evidence type="ECO:0000256" key="6">
    <source>
        <dbReference type="PIRSR" id="PIRSR604254-1"/>
    </source>
</evidence>
<evidence type="ECO:0000256" key="5">
    <source>
        <dbReference type="ARBA" id="ARBA00023136"/>
    </source>
</evidence>
<evidence type="ECO:0000313" key="8">
    <source>
        <dbReference type="EMBL" id="KAB8291326.1"/>
    </source>
</evidence>
<comment type="similarity">
    <text evidence="2">Belongs to the ADIPOR family.</text>
</comment>
<feature type="transmembrane region" description="Helical" evidence="7">
    <location>
        <begin position="112"/>
        <end position="130"/>
    </location>
</feature>
<gene>
    <name evidence="8" type="ORF">EYC80_010008</name>
</gene>
<feature type="transmembrane region" description="Helical" evidence="7">
    <location>
        <begin position="210"/>
        <end position="229"/>
    </location>
</feature>
<keyword evidence="6" id="KW-0862">Zinc</keyword>
<feature type="transmembrane region" description="Helical" evidence="7">
    <location>
        <begin position="177"/>
        <end position="198"/>
    </location>
</feature>
<dbReference type="GO" id="GO:0016020">
    <property type="term" value="C:membrane"/>
    <property type="evidence" value="ECO:0007669"/>
    <property type="project" value="UniProtKB-SubCell"/>
</dbReference>
<feature type="transmembrane region" description="Helical" evidence="7">
    <location>
        <begin position="241"/>
        <end position="259"/>
    </location>
</feature>
<reference evidence="8 9" key="1">
    <citation type="submission" date="2019-06" db="EMBL/GenBank/DDBJ databases">
        <title>Genome Sequence of the Brown Rot Fungal Pathogen Monilinia laxa.</title>
        <authorList>
            <person name="De Miccolis Angelini R.M."/>
            <person name="Landi L."/>
            <person name="Abate D."/>
            <person name="Pollastro S."/>
            <person name="Romanazzi G."/>
            <person name="Faretra F."/>
        </authorList>
    </citation>
    <scope>NUCLEOTIDE SEQUENCE [LARGE SCALE GENOMIC DNA]</scope>
    <source>
        <strain evidence="8 9">Mlax316</strain>
    </source>
</reference>
<evidence type="ECO:0008006" key="10">
    <source>
        <dbReference type="Google" id="ProtNLM"/>
    </source>
</evidence>
<proteinExistence type="inferred from homology"/>
<evidence type="ECO:0000256" key="2">
    <source>
        <dbReference type="ARBA" id="ARBA00007018"/>
    </source>
</evidence>
<dbReference type="EMBL" id="VIGI01000015">
    <property type="protein sequence ID" value="KAB8291326.1"/>
    <property type="molecule type" value="Genomic_DNA"/>
</dbReference>
<organism evidence="8 9">
    <name type="scientific">Monilinia laxa</name>
    <name type="common">Brown rot fungus</name>
    <name type="synonym">Sclerotinia laxa</name>
    <dbReference type="NCBI Taxonomy" id="61186"/>
    <lineage>
        <taxon>Eukaryota</taxon>
        <taxon>Fungi</taxon>
        <taxon>Dikarya</taxon>
        <taxon>Ascomycota</taxon>
        <taxon>Pezizomycotina</taxon>
        <taxon>Leotiomycetes</taxon>
        <taxon>Helotiales</taxon>
        <taxon>Sclerotiniaceae</taxon>
        <taxon>Monilinia</taxon>
    </lineage>
</organism>
<dbReference type="GO" id="GO:0038023">
    <property type="term" value="F:signaling receptor activity"/>
    <property type="evidence" value="ECO:0007669"/>
    <property type="project" value="TreeGrafter"/>
</dbReference>
<sequence length="328" mass="36303">MSIRQRRSRTSTTSTTEILSETAKRIERKVEHTLTVLWDDLPSWQQDNHYITSGYRPATSSFRRSFASLGYIHNESVNIYSHLVGAVVFTLSGCLLYTIIKPRYGSAETADVLAFSCFFAGAALCLGMSGTYHTISNHSPTVAKFGNKLDYLGIVFLITGSIIPGIYYGLYCHPHLFGFYTTITGVLGGFCAVIVMLERFRTPAWRPYRAGIFVALALCGAVIPILHGVQLYGFHEMRERAGLTWLLLQGFLYILGASLQDGPKGHRRALMISGEVLIRYFICSSSQRLLPICIASRAAVVLGDLPSRFDNETLPLVLGRGVPTSMRA</sequence>
<dbReference type="GO" id="GO:0006882">
    <property type="term" value="P:intracellular zinc ion homeostasis"/>
    <property type="evidence" value="ECO:0007669"/>
    <property type="project" value="TreeGrafter"/>
</dbReference>
<feature type="binding site" evidence="6">
    <location>
        <position position="133"/>
    </location>
    <ligand>
        <name>Zn(2+)</name>
        <dbReference type="ChEBI" id="CHEBI:29105"/>
    </ligand>
</feature>
<evidence type="ECO:0000256" key="7">
    <source>
        <dbReference type="SAM" id="Phobius"/>
    </source>
</evidence>
<feature type="transmembrane region" description="Helical" evidence="7">
    <location>
        <begin position="151"/>
        <end position="171"/>
    </location>
</feature>
<keyword evidence="9" id="KW-1185">Reference proteome</keyword>
<evidence type="ECO:0000256" key="1">
    <source>
        <dbReference type="ARBA" id="ARBA00004141"/>
    </source>
</evidence>
<dbReference type="InterPro" id="IPR004254">
    <property type="entry name" value="AdipoR/HlyIII-related"/>
</dbReference>
<dbReference type="Pfam" id="PF03006">
    <property type="entry name" value="HlyIII"/>
    <property type="match status" value="1"/>
</dbReference>
<keyword evidence="5 7" id="KW-0472">Membrane</keyword>
<dbReference type="PANTHER" id="PTHR20855:SF52">
    <property type="entry name" value="ADIPONECTIN RECEPTOR PROTEIN"/>
    <property type="match status" value="1"/>
</dbReference>
<protein>
    <recommendedName>
        <fullName evidence="10">Hemolysin-III channel protein Izh2</fullName>
    </recommendedName>
</protein>
<evidence type="ECO:0000313" key="9">
    <source>
        <dbReference type="Proteomes" id="UP000326757"/>
    </source>
</evidence>
<accession>A0A5N6JRB9</accession>
<dbReference type="PANTHER" id="PTHR20855">
    <property type="entry name" value="ADIPOR/PROGESTIN RECEPTOR-RELATED"/>
    <property type="match status" value="1"/>
</dbReference>
<dbReference type="OrthoDB" id="529367at2759"/>